<organism evidence="2 3">
    <name type="scientific">Pseudomonas putida</name>
    <name type="common">Arthrobacter siderocapsulatus</name>
    <dbReference type="NCBI Taxonomy" id="303"/>
    <lineage>
        <taxon>Bacteria</taxon>
        <taxon>Pseudomonadati</taxon>
        <taxon>Pseudomonadota</taxon>
        <taxon>Gammaproteobacteria</taxon>
        <taxon>Pseudomonadales</taxon>
        <taxon>Pseudomonadaceae</taxon>
        <taxon>Pseudomonas</taxon>
    </lineage>
</organism>
<dbReference type="SMART" id="SM01321">
    <property type="entry name" value="Y1_Tnp"/>
    <property type="match status" value="1"/>
</dbReference>
<dbReference type="SUPFAM" id="SSF143422">
    <property type="entry name" value="Transposase IS200-like"/>
    <property type="match status" value="1"/>
</dbReference>
<proteinExistence type="predicted"/>
<dbReference type="GO" id="GO:0004803">
    <property type="term" value="F:transposase activity"/>
    <property type="evidence" value="ECO:0007669"/>
    <property type="project" value="InterPro"/>
</dbReference>
<accession>A0A7U6M0Y6</accession>
<reference evidence="2 3" key="1">
    <citation type="submission" date="2020-01" db="EMBL/GenBank/DDBJ databases">
        <title>Complete Genome Sequence of Pseudomonas putida Strain TS312, Harboring the HdtS type N-acyl-homoserine Lactone Synthase, Isolated from a Paper Mill.</title>
        <authorList>
            <person name="Hosoe A."/>
            <person name="Suenaga T."/>
            <person name="Sugi T."/>
            <person name="Izumi T."/>
            <person name="Nagai N."/>
            <person name="Terada A."/>
        </authorList>
    </citation>
    <scope>NUCLEOTIDE SEQUENCE [LARGE SCALE GENOMIC DNA]</scope>
    <source>
        <strain evidence="2 3">TS312</strain>
    </source>
</reference>
<feature type="domain" description="Transposase IS200-like" evidence="1">
    <location>
        <begin position="16"/>
        <end position="130"/>
    </location>
</feature>
<gene>
    <name evidence="2" type="ORF">PPTS312_17860</name>
</gene>
<dbReference type="Proteomes" id="UP000464661">
    <property type="component" value="Chromosome"/>
</dbReference>
<evidence type="ECO:0000259" key="1">
    <source>
        <dbReference type="SMART" id="SM01321"/>
    </source>
</evidence>
<dbReference type="EMBL" id="AP022324">
    <property type="protein sequence ID" value="BBU43871.1"/>
    <property type="molecule type" value="Genomic_DNA"/>
</dbReference>
<dbReference type="InterPro" id="IPR002686">
    <property type="entry name" value="Transposase_17"/>
</dbReference>
<dbReference type="PANTHER" id="PTHR36966:SF1">
    <property type="entry name" value="REP-ASSOCIATED TYROSINE TRANSPOSASE"/>
    <property type="match status" value="1"/>
</dbReference>
<dbReference type="RefSeq" id="WP_161989733.1">
    <property type="nucleotide sequence ID" value="NZ_AP022324.1"/>
</dbReference>
<protein>
    <submittedName>
        <fullName evidence="2">Transposase</fullName>
    </submittedName>
</protein>
<dbReference type="GO" id="GO:0006313">
    <property type="term" value="P:DNA transposition"/>
    <property type="evidence" value="ECO:0007669"/>
    <property type="project" value="InterPro"/>
</dbReference>
<evidence type="ECO:0000313" key="3">
    <source>
        <dbReference type="Proteomes" id="UP000464661"/>
    </source>
</evidence>
<dbReference type="NCBIfam" id="NF047646">
    <property type="entry name" value="REP_Tyr_transpos"/>
    <property type="match status" value="1"/>
</dbReference>
<dbReference type="InterPro" id="IPR036515">
    <property type="entry name" value="Transposase_17_sf"/>
</dbReference>
<dbReference type="PANTHER" id="PTHR36966">
    <property type="entry name" value="REP-ASSOCIATED TYROSINE TRANSPOSASE"/>
    <property type="match status" value="1"/>
</dbReference>
<dbReference type="Gene3D" id="3.30.70.1290">
    <property type="entry name" value="Transposase IS200-like"/>
    <property type="match status" value="1"/>
</dbReference>
<sequence>MERARSHILRRGRFSSPGSMYLLTTVTNNRKQLFSNFWLARAVVQQLRQAERELACKSLAWVVMPDHVHWLIQLNDSTLSSLMRRFKSRSSHALYQQGMKREKVWQAGYQDHALRQEEDVRKMARYVICNPLRAGLAKKIGDYPHWDAAWL</sequence>
<dbReference type="GO" id="GO:0043565">
    <property type="term" value="F:sequence-specific DNA binding"/>
    <property type="evidence" value="ECO:0007669"/>
    <property type="project" value="TreeGrafter"/>
</dbReference>
<dbReference type="InterPro" id="IPR052715">
    <property type="entry name" value="RAYT_transposase"/>
</dbReference>
<evidence type="ECO:0000313" key="2">
    <source>
        <dbReference type="EMBL" id="BBU43871.1"/>
    </source>
</evidence>
<dbReference type="AlphaFoldDB" id="A0A7U6M0Y6"/>
<dbReference type="Pfam" id="PF01797">
    <property type="entry name" value="Y1_Tnp"/>
    <property type="match status" value="1"/>
</dbReference>
<name>A0A7U6M0Y6_PSEPU</name>